<comment type="caution">
    <text evidence="2">The sequence shown here is derived from an EMBL/GenBank/DDBJ whole genome shotgun (WGS) entry which is preliminary data.</text>
</comment>
<evidence type="ECO:0000259" key="1">
    <source>
        <dbReference type="SMART" id="SM00849"/>
    </source>
</evidence>
<dbReference type="CDD" id="cd07721">
    <property type="entry name" value="yflN-like_MBL-fold"/>
    <property type="match status" value="1"/>
</dbReference>
<gene>
    <name evidence="2" type="ORF">BXP70_19955</name>
</gene>
<dbReference type="SMART" id="SM00849">
    <property type="entry name" value="Lactamase_B"/>
    <property type="match status" value="1"/>
</dbReference>
<dbReference type="InterPro" id="IPR001279">
    <property type="entry name" value="Metallo-B-lactamas"/>
</dbReference>
<feature type="domain" description="Metallo-beta-lactamase" evidence="1">
    <location>
        <begin position="15"/>
        <end position="228"/>
    </location>
</feature>
<reference evidence="2 3" key="1">
    <citation type="submission" date="2017-01" db="EMBL/GenBank/DDBJ databases">
        <title>A new Hymenobacter.</title>
        <authorList>
            <person name="Liang Y."/>
            <person name="Feng F."/>
        </authorList>
    </citation>
    <scope>NUCLEOTIDE SEQUENCE [LARGE SCALE GENOMIC DNA]</scope>
    <source>
        <strain evidence="2">MIMBbqt21</strain>
    </source>
</reference>
<dbReference type="PANTHER" id="PTHR42951:SF17">
    <property type="entry name" value="METALLO-BETA-LACTAMASE DOMAIN-CONTAINING PROTEIN"/>
    <property type="match status" value="1"/>
</dbReference>
<evidence type="ECO:0000313" key="2">
    <source>
        <dbReference type="EMBL" id="OUJ71989.1"/>
    </source>
</evidence>
<sequence>MQHVVPGVWALRNVFVNLFYVRDPEAPAGPWALVDAGLPGSAPKVLDKAEFLFGEDNPPAAILLTHGHFDHIGALHTLVERWPDVPVYAHPLELPYLTGRSSYPPPDPSVGGGAMASLSFLYPKKPIDLGDRVKPLPEDGTVPGLPGWRWLATPGHSPGHVSFFRESDRTLLAGDAFVTTKQESAMAVWQQKQEVHGPPAYFTCDWEQARASVQALVALQPEVAATGHGIAMRGQELRDQLTQLAQHFDQAAKPAQGRYVPQPALADETGVIAVPPPVPNPLPNLLLGIGLVGIAAYVLASQDKPAPQRQK</sequence>
<accession>A0A243WAV4</accession>
<dbReference type="EMBL" id="MTSE01000013">
    <property type="protein sequence ID" value="OUJ71989.1"/>
    <property type="molecule type" value="Genomic_DNA"/>
</dbReference>
<keyword evidence="3" id="KW-1185">Reference proteome</keyword>
<keyword evidence="2" id="KW-0378">Hydrolase</keyword>
<evidence type="ECO:0000313" key="3">
    <source>
        <dbReference type="Proteomes" id="UP000194873"/>
    </source>
</evidence>
<protein>
    <submittedName>
        <fullName evidence="2">MBL fold metallo-hydrolase</fullName>
    </submittedName>
</protein>
<dbReference type="Proteomes" id="UP000194873">
    <property type="component" value="Unassembled WGS sequence"/>
</dbReference>
<dbReference type="AlphaFoldDB" id="A0A243WAV4"/>
<dbReference type="PANTHER" id="PTHR42951">
    <property type="entry name" value="METALLO-BETA-LACTAMASE DOMAIN-CONTAINING"/>
    <property type="match status" value="1"/>
</dbReference>
<name>A0A243WAV4_9BACT</name>
<dbReference type="SUPFAM" id="SSF56281">
    <property type="entry name" value="Metallo-hydrolase/oxidoreductase"/>
    <property type="match status" value="1"/>
</dbReference>
<dbReference type="Pfam" id="PF00753">
    <property type="entry name" value="Lactamase_B"/>
    <property type="match status" value="1"/>
</dbReference>
<dbReference type="InterPro" id="IPR050855">
    <property type="entry name" value="NDM-1-like"/>
</dbReference>
<organism evidence="2 3">
    <name type="scientific">Hymenobacter crusticola</name>
    <dbReference type="NCBI Taxonomy" id="1770526"/>
    <lineage>
        <taxon>Bacteria</taxon>
        <taxon>Pseudomonadati</taxon>
        <taxon>Bacteroidota</taxon>
        <taxon>Cytophagia</taxon>
        <taxon>Cytophagales</taxon>
        <taxon>Hymenobacteraceae</taxon>
        <taxon>Hymenobacter</taxon>
    </lineage>
</organism>
<proteinExistence type="predicted"/>
<dbReference type="Gene3D" id="3.60.15.10">
    <property type="entry name" value="Ribonuclease Z/Hydroxyacylglutathione hydrolase-like"/>
    <property type="match status" value="1"/>
</dbReference>
<dbReference type="InterPro" id="IPR036866">
    <property type="entry name" value="RibonucZ/Hydroxyglut_hydro"/>
</dbReference>
<dbReference type="GO" id="GO:0016787">
    <property type="term" value="F:hydrolase activity"/>
    <property type="evidence" value="ECO:0007669"/>
    <property type="project" value="UniProtKB-KW"/>
</dbReference>